<dbReference type="OrthoDB" id="5984161at2"/>
<sequence>MMHHNGRLESSRRGKMYRYILAFAIALGGAQFISEPAQAQNAVKCESRKFKYRECDTDMRRPRITRQLSRSPCIAGDTWGFQRGTIWVDRGCGAVFADSGRPRWRERDRGWDDRYAPRADDEYYPRRRRSDGVELELDF</sequence>
<evidence type="ECO:0000313" key="2">
    <source>
        <dbReference type="Proteomes" id="UP000241764"/>
    </source>
</evidence>
<keyword evidence="2" id="KW-1185">Reference proteome</keyword>
<dbReference type="Pfam" id="PF11218">
    <property type="entry name" value="DUF3011"/>
    <property type="match status" value="1"/>
</dbReference>
<dbReference type="InterPro" id="IPR021381">
    <property type="entry name" value="DUF3011"/>
</dbReference>
<protein>
    <recommendedName>
        <fullName evidence="3">DUF3011 domain-containing protein</fullName>
    </recommendedName>
</protein>
<organism evidence="1 2">
    <name type="scientific">Phyllobacterium sophorae</name>
    <dbReference type="NCBI Taxonomy" id="1520277"/>
    <lineage>
        <taxon>Bacteria</taxon>
        <taxon>Pseudomonadati</taxon>
        <taxon>Pseudomonadota</taxon>
        <taxon>Alphaproteobacteria</taxon>
        <taxon>Hyphomicrobiales</taxon>
        <taxon>Phyllobacteriaceae</taxon>
        <taxon>Phyllobacterium</taxon>
    </lineage>
</organism>
<gene>
    <name evidence="1" type="ORF">CU103_00545</name>
</gene>
<dbReference type="EMBL" id="PGGM01000001">
    <property type="protein sequence ID" value="PSH66910.1"/>
    <property type="molecule type" value="Genomic_DNA"/>
</dbReference>
<accession>A0A2P7BKB5</accession>
<evidence type="ECO:0008006" key="3">
    <source>
        <dbReference type="Google" id="ProtNLM"/>
    </source>
</evidence>
<evidence type="ECO:0000313" key="1">
    <source>
        <dbReference type="EMBL" id="PSH66910.1"/>
    </source>
</evidence>
<dbReference type="AlphaFoldDB" id="A0A2P7BKB5"/>
<comment type="caution">
    <text evidence="1">The sequence shown here is derived from an EMBL/GenBank/DDBJ whole genome shotgun (WGS) entry which is preliminary data.</text>
</comment>
<reference evidence="2" key="1">
    <citation type="submission" date="2017-11" db="EMBL/GenBank/DDBJ databases">
        <authorList>
            <person name="Kuznetsova I."/>
            <person name="Sazanova A."/>
            <person name="Chirak E."/>
            <person name="Safronova V."/>
            <person name="Willems A."/>
        </authorList>
    </citation>
    <scope>NUCLEOTIDE SEQUENCE [LARGE SCALE GENOMIC DNA]</scope>
    <source>
        <strain evidence="2">CCBAU 03422</strain>
    </source>
</reference>
<name>A0A2P7BKB5_9HYPH</name>
<proteinExistence type="predicted"/>
<dbReference type="Proteomes" id="UP000241764">
    <property type="component" value="Unassembled WGS sequence"/>
</dbReference>